<evidence type="ECO:0000256" key="2">
    <source>
        <dbReference type="ARBA" id="ARBA00004241"/>
    </source>
</evidence>
<comment type="caution">
    <text evidence="11">The sequence shown here is derived from an EMBL/GenBank/DDBJ whole genome shotgun (WGS) entry which is preliminary data.</text>
</comment>
<comment type="subcellular location">
    <subcellularLocation>
        <location evidence="1">Cell membrane</location>
        <topology evidence="1">Single-pass membrane protein</topology>
    </subcellularLocation>
    <subcellularLocation>
        <location evidence="2">Cell surface</location>
    </subcellularLocation>
</comment>
<evidence type="ECO:0000313" key="11">
    <source>
        <dbReference type="EMBL" id="MBM7620151.1"/>
    </source>
</evidence>
<dbReference type="InterPro" id="IPR012902">
    <property type="entry name" value="N_methyl_site"/>
</dbReference>
<dbReference type="RefSeq" id="WP_204415640.1">
    <property type="nucleotide sequence ID" value="NZ_JAFBED010000004.1"/>
</dbReference>
<dbReference type="Pfam" id="PF07963">
    <property type="entry name" value="N_methyl"/>
    <property type="match status" value="1"/>
</dbReference>
<dbReference type="Proteomes" id="UP000737402">
    <property type="component" value="Unassembled WGS sequence"/>
</dbReference>
<keyword evidence="12" id="KW-1185">Reference proteome</keyword>
<proteinExistence type="inferred from homology"/>
<accession>A0ABS2NZU1</accession>
<evidence type="ECO:0000256" key="4">
    <source>
        <dbReference type="ARBA" id="ARBA00022481"/>
    </source>
</evidence>
<evidence type="ECO:0000256" key="9">
    <source>
        <dbReference type="ARBA" id="ARBA00043982"/>
    </source>
</evidence>
<feature type="transmembrane region" description="Helical" evidence="10">
    <location>
        <begin position="12"/>
        <end position="31"/>
    </location>
</feature>
<dbReference type="NCBIfam" id="NF040999">
    <property type="entry name" value="pilin_ComGC"/>
    <property type="match status" value="1"/>
</dbReference>
<dbReference type="Gene3D" id="3.30.700.10">
    <property type="entry name" value="Glycoprotein, Type 4 Pilin"/>
    <property type="match status" value="1"/>
</dbReference>
<name>A0ABS2NZU1_9BACI</name>
<dbReference type="InterPro" id="IPR016940">
    <property type="entry name" value="ComGC"/>
</dbReference>
<gene>
    <name evidence="11" type="ORF">JOC95_002004</name>
</gene>
<evidence type="ECO:0000256" key="10">
    <source>
        <dbReference type="SAM" id="Phobius"/>
    </source>
</evidence>
<dbReference type="InterPro" id="IPR000983">
    <property type="entry name" value="Bac_GSPG_pilin"/>
</dbReference>
<comment type="similarity">
    <text evidence="9">Belongs to the ComGC family.</text>
</comment>
<evidence type="ECO:0000256" key="8">
    <source>
        <dbReference type="ARBA" id="ARBA00023287"/>
    </source>
</evidence>
<keyword evidence="7 10" id="KW-0472">Membrane</keyword>
<dbReference type="PROSITE" id="PS00409">
    <property type="entry name" value="PROKAR_NTER_METHYL"/>
    <property type="match status" value="1"/>
</dbReference>
<dbReference type="NCBIfam" id="TIGR02532">
    <property type="entry name" value="IV_pilin_GFxxxE"/>
    <property type="match status" value="1"/>
</dbReference>
<keyword evidence="4" id="KW-0488">Methylation</keyword>
<dbReference type="EMBL" id="JAFBED010000004">
    <property type="protein sequence ID" value="MBM7620151.1"/>
    <property type="molecule type" value="Genomic_DNA"/>
</dbReference>
<dbReference type="PRINTS" id="PR00813">
    <property type="entry name" value="BCTERIALGSPG"/>
</dbReference>
<evidence type="ECO:0000256" key="3">
    <source>
        <dbReference type="ARBA" id="ARBA00022475"/>
    </source>
</evidence>
<keyword evidence="8" id="KW-0178">Competence</keyword>
<evidence type="ECO:0000256" key="6">
    <source>
        <dbReference type="ARBA" id="ARBA00022989"/>
    </source>
</evidence>
<reference evidence="11 12" key="1">
    <citation type="submission" date="2021-01" db="EMBL/GenBank/DDBJ databases">
        <title>Genomic Encyclopedia of Type Strains, Phase IV (KMG-IV): sequencing the most valuable type-strain genomes for metagenomic binning, comparative biology and taxonomic classification.</title>
        <authorList>
            <person name="Goeker M."/>
        </authorList>
    </citation>
    <scope>NUCLEOTIDE SEQUENCE [LARGE SCALE GENOMIC DNA]</scope>
    <source>
        <strain evidence="11 12">DSM 25879</strain>
    </source>
</reference>
<dbReference type="SUPFAM" id="SSF54523">
    <property type="entry name" value="Pili subunits"/>
    <property type="match status" value="1"/>
</dbReference>
<evidence type="ECO:0000256" key="5">
    <source>
        <dbReference type="ARBA" id="ARBA00022692"/>
    </source>
</evidence>
<keyword evidence="5 10" id="KW-0812">Transmembrane</keyword>
<sequence>MKNPFKNEQGFTLVEMLLVMLVITVLLLIMLPNVTKNSSLIGDKGCDALVKMVEAQMQAYRLENDREVTDLQLLNTPDYLEDKFADDDVLYCPNDKVISLTADGVEAIDAPETP</sequence>
<evidence type="ECO:0000256" key="7">
    <source>
        <dbReference type="ARBA" id="ARBA00023136"/>
    </source>
</evidence>
<protein>
    <submittedName>
        <fullName evidence="11">Competence protein ComGC</fullName>
    </submittedName>
</protein>
<keyword evidence="6 10" id="KW-1133">Transmembrane helix</keyword>
<keyword evidence="3" id="KW-1003">Cell membrane</keyword>
<evidence type="ECO:0000313" key="12">
    <source>
        <dbReference type="Proteomes" id="UP000737402"/>
    </source>
</evidence>
<organism evidence="11 12">
    <name type="scientific">Sutcliffiella tianshenii</name>
    <dbReference type="NCBI Taxonomy" id="1463404"/>
    <lineage>
        <taxon>Bacteria</taxon>
        <taxon>Bacillati</taxon>
        <taxon>Bacillota</taxon>
        <taxon>Bacilli</taxon>
        <taxon>Bacillales</taxon>
        <taxon>Bacillaceae</taxon>
        <taxon>Sutcliffiella</taxon>
    </lineage>
</organism>
<dbReference type="InterPro" id="IPR045584">
    <property type="entry name" value="Pilin-like"/>
</dbReference>
<evidence type="ECO:0000256" key="1">
    <source>
        <dbReference type="ARBA" id="ARBA00004162"/>
    </source>
</evidence>